<name>A0A7E4VAT9_PANRE</name>
<feature type="signal peptide" evidence="1">
    <location>
        <begin position="1"/>
        <end position="26"/>
    </location>
</feature>
<keyword evidence="1" id="KW-0732">Signal</keyword>
<dbReference type="AlphaFoldDB" id="A0A7E4VAT9"/>
<proteinExistence type="predicted"/>
<feature type="chain" id="PRO_5028858284" evidence="1">
    <location>
        <begin position="27"/>
        <end position="247"/>
    </location>
</feature>
<dbReference type="InterPro" id="IPR056601">
    <property type="entry name" value="Galaxin_dom"/>
</dbReference>
<sequence length="247" mass="27037">MLTRLRSWRFPAWLCLWGGLVVVVFGQQLVLQACCGGNCNSYTQPEEMFGVACCAFNPMNQFEDICCDNVTRPRRQGSSFVDRCCGNQTLAYDQTCCQGIVHNIPNGECCADQAYSRTNANALCCNGTLNLNVAAGSQCCGSVPFDGGIRESCCGGQVYLRDIFDGCCPNPYLNSTYTPYSTRTSICCDMPIEKTGSMKCCYLRASNGTFTPQSYNYTTNCCAYPYTQITYKVNGTCVNPNGNINLG</sequence>
<accession>A0A7E4VAT9</accession>
<feature type="domain" description="Galaxin-like repeats" evidence="2">
    <location>
        <begin position="52"/>
        <end position="174"/>
    </location>
</feature>
<evidence type="ECO:0000256" key="1">
    <source>
        <dbReference type="SAM" id="SignalP"/>
    </source>
</evidence>
<organism evidence="3 4">
    <name type="scientific">Panagrellus redivivus</name>
    <name type="common">Microworm</name>
    <dbReference type="NCBI Taxonomy" id="6233"/>
    <lineage>
        <taxon>Eukaryota</taxon>
        <taxon>Metazoa</taxon>
        <taxon>Ecdysozoa</taxon>
        <taxon>Nematoda</taxon>
        <taxon>Chromadorea</taxon>
        <taxon>Rhabditida</taxon>
        <taxon>Tylenchina</taxon>
        <taxon>Panagrolaimomorpha</taxon>
        <taxon>Panagrolaimoidea</taxon>
        <taxon>Panagrolaimidae</taxon>
        <taxon>Panagrellus</taxon>
    </lineage>
</organism>
<evidence type="ECO:0000313" key="3">
    <source>
        <dbReference type="Proteomes" id="UP000492821"/>
    </source>
</evidence>
<evidence type="ECO:0000313" key="4">
    <source>
        <dbReference type="WBParaSite" id="Pan_g18592.t1"/>
    </source>
</evidence>
<reference evidence="4" key="2">
    <citation type="submission" date="2020-10" db="UniProtKB">
        <authorList>
            <consortium name="WormBaseParasite"/>
        </authorList>
    </citation>
    <scope>IDENTIFICATION</scope>
</reference>
<evidence type="ECO:0000259" key="2">
    <source>
        <dbReference type="Pfam" id="PF24748"/>
    </source>
</evidence>
<dbReference type="PROSITE" id="PS51257">
    <property type="entry name" value="PROKAR_LIPOPROTEIN"/>
    <property type="match status" value="1"/>
</dbReference>
<reference evidence="3" key="1">
    <citation type="journal article" date="2013" name="Genetics">
        <title>The draft genome and transcriptome of Panagrellus redivivus are shaped by the harsh demands of a free-living lifestyle.</title>
        <authorList>
            <person name="Srinivasan J."/>
            <person name="Dillman A.R."/>
            <person name="Macchietto M.G."/>
            <person name="Heikkinen L."/>
            <person name="Lakso M."/>
            <person name="Fracchia K.M."/>
            <person name="Antoshechkin I."/>
            <person name="Mortazavi A."/>
            <person name="Wong G."/>
            <person name="Sternberg P.W."/>
        </authorList>
    </citation>
    <scope>NUCLEOTIDE SEQUENCE [LARGE SCALE GENOMIC DNA]</scope>
    <source>
        <strain evidence="3">MT8872</strain>
    </source>
</reference>
<keyword evidence="3" id="KW-1185">Reference proteome</keyword>
<dbReference type="Proteomes" id="UP000492821">
    <property type="component" value="Unassembled WGS sequence"/>
</dbReference>
<dbReference type="WBParaSite" id="Pan_g18592.t1">
    <property type="protein sequence ID" value="Pan_g18592.t1"/>
    <property type="gene ID" value="Pan_g18592"/>
</dbReference>
<dbReference type="Pfam" id="PF24748">
    <property type="entry name" value="Galaxin_repeat"/>
    <property type="match status" value="1"/>
</dbReference>
<protein>
    <submittedName>
        <fullName evidence="4">CC domain-containing protein</fullName>
    </submittedName>
</protein>